<dbReference type="GO" id="GO:0008270">
    <property type="term" value="F:zinc ion binding"/>
    <property type="evidence" value="ECO:0007669"/>
    <property type="project" value="UniProtKB-KW"/>
</dbReference>
<organism evidence="8 9">
    <name type="scientific">Caenorhabditis elegans</name>
    <dbReference type="NCBI Taxonomy" id="6239"/>
    <lineage>
        <taxon>Eukaryota</taxon>
        <taxon>Metazoa</taxon>
        <taxon>Ecdysozoa</taxon>
        <taxon>Nematoda</taxon>
        <taxon>Chromadorea</taxon>
        <taxon>Rhabditida</taxon>
        <taxon>Rhabditina</taxon>
        <taxon>Rhabditomorpha</taxon>
        <taxon>Rhabditoidea</taxon>
        <taxon>Rhabditidae</taxon>
        <taxon>Peloderinae</taxon>
        <taxon>Caenorhabditis</taxon>
    </lineage>
</organism>
<feature type="compositionally biased region" description="Low complexity" evidence="6">
    <location>
        <begin position="230"/>
        <end position="247"/>
    </location>
</feature>
<evidence type="ECO:0000259" key="7">
    <source>
        <dbReference type="PROSITE" id="PS50157"/>
    </source>
</evidence>
<feature type="domain" description="C2H2-type" evidence="7">
    <location>
        <begin position="153"/>
        <end position="178"/>
    </location>
</feature>
<dbReference type="SMART" id="SM00355">
    <property type="entry name" value="ZnF_C2H2"/>
    <property type="match status" value="3"/>
</dbReference>
<dbReference type="PROSITE" id="PS50157">
    <property type="entry name" value="ZINC_FINGER_C2H2_2"/>
    <property type="match status" value="2"/>
</dbReference>
<dbReference type="PROSITE" id="PS00028">
    <property type="entry name" value="ZINC_FINGER_C2H2_1"/>
    <property type="match status" value="3"/>
</dbReference>
<keyword evidence="3 5" id="KW-0863">Zinc-finger</keyword>
<evidence type="ECO:0000256" key="6">
    <source>
        <dbReference type="SAM" id="MobiDB-lite"/>
    </source>
</evidence>
<evidence type="ECO:0000313" key="10">
    <source>
        <dbReference type="WormBase" id="Y67H2A.10a"/>
    </source>
</evidence>
<dbReference type="ExpressionAtlas" id="Q86DA8">
    <property type="expression patterns" value="baseline"/>
</dbReference>
<feature type="region of interest" description="Disordered" evidence="6">
    <location>
        <begin position="387"/>
        <end position="406"/>
    </location>
</feature>
<feature type="compositionally biased region" description="Low complexity" evidence="6">
    <location>
        <begin position="484"/>
        <end position="533"/>
    </location>
</feature>
<dbReference type="STRING" id="6239.Y67H2A.10a.1"/>
<dbReference type="InterPro" id="IPR036236">
    <property type="entry name" value="Znf_C2H2_sf"/>
</dbReference>
<name>Q86DA8_CAEEL</name>
<dbReference type="OMA" id="EYTHIPV"/>
<dbReference type="CTD" id="259340"/>
<keyword evidence="1" id="KW-0479">Metal-binding</keyword>
<dbReference type="InterPro" id="IPR051580">
    <property type="entry name" value="ZnF-Chromatin_assoc"/>
</dbReference>
<sequence length="608" mass="69222">MANCLMQLNQCGFPNCAQYFASQYDLTAHIEYTHIPVIEEDVKRKTLLAASVANGEQPVQPAPMNLPLSYYSRVFRTAYRPNPIKPEPLKVSFNHYKRRSQRDRQIHPNHMASRILRDMMARQGRHITIEEAEKRLMDVDFEECGPENNEVRFRCAIVDCNKRYKSMFALRVHMKIVHNVVVSEDAKSLTNYPSEDVKPNISALQQAMQHQQIQQQHHHHQQIPTSAPEPSVSSGTPTTGTPAPNTPLAQGSPLPGAAPTFGNPATNTTSYKCTYCSKRYKTSSGLSNHMMSSHQKISDVQDAPTPQVVEQLISQVRMQRQQQEQNSMEQGQQRITAPPQTPQSQNLANLIKSSSHVRSFSVTTTQQPIRFSQQHYQVNLDNQPSTGQVLQMQMQHQKRMKQMQEQQAAQQAAAAAAAQQQQQQQQQQGMQMQQAQFSSSPINQMGQQGQQQQQMGPLPSLQHPQQQQQQQQYHQMPPQPQHSPYPQQQQMHHQMVQHSPHHYQQQQQQQQYQQQHQQSPQFPSYQQSPQQQQAPPPQRSPIPLSQSLPPLNSMTQQQRASMQQMPPPNSGPLQYSPPNQQGFGSMMSSPPNNSQQMTPSQQPPPYNM</sequence>
<dbReference type="InterPro" id="IPR013087">
    <property type="entry name" value="Znf_C2H2_type"/>
</dbReference>
<evidence type="ECO:0000313" key="8">
    <source>
        <dbReference type="EMBL" id="CAD89753.2"/>
    </source>
</evidence>
<dbReference type="AlphaFoldDB" id="Q86DA8"/>
<dbReference type="UCSC" id="Y67H2A.10">
    <property type="organism name" value="c. elegans"/>
</dbReference>
<feature type="domain" description="C2H2-type" evidence="7">
    <location>
        <begin position="271"/>
        <end position="294"/>
    </location>
</feature>
<accession>Q86DA8</accession>
<evidence type="ECO:0000256" key="3">
    <source>
        <dbReference type="ARBA" id="ARBA00022771"/>
    </source>
</evidence>
<dbReference type="GeneID" id="259340"/>
<dbReference type="GO" id="GO:0005634">
    <property type="term" value="C:nucleus"/>
    <property type="evidence" value="ECO:0000318"/>
    <property type="project" value="GO_Central"/>
</dbReference>
<dbReference type="Pfam" id="PF00096">
    <property type="entry name" value="zf-C2H2"/>
    <property type="match status" value="2"/>
</dbReference>
<feature type="compositionally biased region" description="Polar residues" evidence="6">
    <location>
        <begin position="571"/>
        <end position="587"/>
    </location>
</feature>
<keyword evidence="9" id="KW-1185">Reference proteome</keyword>
<dbReference type="Proteomes" id="UP000001940">
    <property type="component" value="Chromosome IV"/>
</dbReference>
<evidence type="ECO:0000313" key="9">
    <source>
        <dbReference type="Proteomes" id="UP000001940"/>
    </source>
</evidence>
<feature type="compositionally biased region" description="Low complexity" evidence="6">
    <location>
        <begin position="444"/>
        <end position="476"/>
    </location>
</feature>
<protein>
    <submittedName>
        <fullName evidence="8">C2H2-type domain-containing protein</fullName>
    </submittedName>
</protein>
<feature type="compositionally biased region" description="Polar residues" evidence="6">
    <location>
        <begin position="552"/>
        <end position="564"/>
    </location>
</feature>
<dbReference type="Bgee" id="WBGene00013465">
    <property type="expression patterns" value="Expressed in embryo and 3 other cell types or tissues"/>
</dbReference>
<dbReference type="PANTHER" id="PTHR23057">
    <property type="entry name" value="JUXTAPOSED WITH ANOTHER ZINC FINGER PROTEIN 1"/>
    <property type="match status" value="1"/>
</dbReference>
<dbReference type="Gene3D" id="3.30.160.60">
    <property type="entry name" value="Classic Zinc Finger"/>
    <property type="match status" value="1"/>
</dbReference>
<dbReference type="RefSeq" id="NP_001255719.1">
    <property type="nucleotide sequence ID" value="NM_001268790.1"/>
</dbReference>
<evidence type="ECO:0000256" key="5">
    <source>
        <dbReference type="PROSITE-ProRule" id="PRU00042"/>
    </source>
</evidence>
<feature type="compositionally biased region" description="Low complexity" evidence="6">
    <location>
        <begin position="205"/>
        <end position="215"/>
    </location>
</feature>
<dbReference type="AGR" id="WB:WBGene00013465"/>
<feature type="compositionally biased region" description="Low complexity" evidence="6">
    <location>
        <begin position="541"/>
        <end position="551"/>
    </location>
</feature>
<evidence type="ECO:0007829" key="11">
    <source>
        <dbReference type="PeptideAtlas" id="Q86DA8"/>
    </source>
</evidence>
<evidence type="ECO:0000256" key="4">
    <source>
        <dbReference type="ARBA" id="ARBA00022833"/>
    </source>
</evidence>
<gene>
    <name evidence="8" type="ORF">CELE_Y67H2A.10</name>
    <name evidence="8 10" type="ORF">Y67H2A.10</name>
</gene>
<keyword evidence="2" id="KW-0677">Repeat</keyword>
<feature type="compositionally biased region" description="Low complexity" evidence="6">
    <location>
        <begin position="320"/>
        <end position="333"/>
    </location>
</feature>
<evidence type="ECO:0000256" key="1">
    <source>
        <dbReference type="ARBA" id="ARBA00022723"/>
    </source>
</evidence>
<dbReference type="OrthoDB" id="5863628at2759"/>
<feature type="compositionally biased region" description="Low complexity" evidence="6">
    <location>
        <begin position="588"/>
        <end position="600"/>
    </location>
</feature>
<keyword evidence="11" id="KW-1267">Proteomics identification</keyword>
<dbReference type="WormBase" id="Y67H2A.10a">
    <property type="protein sequence ID" value="CE40591"/>
    <property type="gene ID" value="WBGene00013465"/>
</dbReference>
<feature type="region of interest" description="Disordered" evidence="6">
    <location>
        <begin position="429"/>
        <end position="608"/>
    </location>
</feature>
<dbReference type="FunCoup" id="Q86DA8">
    <property type="interactions" value="594"/>
</dbReference>
<dbReference type="SUPFAM" id="SSF57667">
    <property type="entry name" value="beta-beta-alpha zinc fingers"/>
    <property type="match status" value="1"/>
</dbReference>
<proteinExistence type="evidence at protein level"/>
<dbReference type="HOGENOM" id="CLU_449217_0_0_1"/>
<dbReference type="EMBL" id="BX284604">
    <property type="protein sequence ID" value="CAD89753.2"/>
    <property type="molecule type" value="Genomic_DNA"/>
</dbReference>
<evidence type="ECO:0000256" key="2">
    <source>
        <dbReference type="ARBA" id="ARBA00022737"/>
    </source>
</evidence>
<dbReference type="InParanoid" id="Q86DA8"/>
<dbReference type="PaxDb" id="6239-Y67H2A.10a"/>
<feature type="region of interest" description="Disordered" evidence="6">
    <location>
        <begin position="204"/>
        <end position="263"/>
    </location>
</feature>
<dbReference type="IntAct" id="Q86DA8">
    <property type="interactions" value="3"/>
</dbReference>
<feature type="region of interest" description="Disordered" evidence="6">
    <location>
        <begin position="320"/>
        <end position="345"/>
    </location>
</feature>
<keyword evidence="4" id="KW-0862">Zinc</keyword>
<dbReference type="SMR" id="Q86DA8"/>
<dbReference type="PANTHER" id="PTHR23057:SF0">
    <property type="entry name" value="JUXTAPOSED WITH ANOTHER ZINC FINGER PROTEIN 1"/>
    <property type="match status" value="1"/>
</dbReference>
<dbReference type="eggNOG" id="KOG4124">
    <property type="taxonomic scope" value="Eukaryota"/>
</dbReference>
<reference evidence="8 9" key="1">
    <citation type="journal article" date="1998" name="Science">
        <title>Genome sequence of the nematode C. elegans: a platform for investigating biology.</title>
        <authorList>
            <consortium name="The C. elegans sequencing consortium"/>
            <person name="Sulson J.E."/>
            <person name="Waterston R."/>
        </authorList>
    </citation>
    <scope>NUCLEOTIDE SEQUENCE [LARGE SCALE GENOMIC DNA]</scope>
    <source>
        <strain evidence="8 9">Bristol N2</strain>
    </source>
</reference>